<evidence type="ECO:0000313" key="3">
    <source>
        <dbReference type="Proteomes" id="UP000680656"/>
    </source>
</evidence>
<dbReference type="GeneID" id="65095575"/>
<gene>
    <name evidence="2" type="ORF">KHC33_00285</name>
</gene>
<proteinExistence type="predicted"/>
<accession>A0A8E7AX72</accession>
<evidence type="ECO:0000256" key="1">
    <source>
        <dbReference type="ARBA" id="ARBA00022649"/>
    </source>
</evidence>
<keyword evidence="1" id="KW-1277">Toxin-antitoxin system</keyword>
<dbReference type="InterPro" id="IPR003847">
    <property type="entry name" value="Put_antitoxin"/>
</dbReference>
<organism evidence="2 3">
    <name type="scientific">Methanospirillum purgamenti</name>
    <dbReference type="NCBI Taxonomy" id="2834276"/>
    <lineage>
        <taxon>Archaea</taxon>
        <taxon>Methanobacteriati</taxon>
        <taxon>Methanobacteriota</taxon>
        <taxon>Stenosarchaea group</taxon>
        <taxon>Methanomicrobia</taxon>
        <taxon>Methanomicrobiales</taxon>
        <taxon>Methanospirillaceae</taxon>
        <taxon>Methanospirillum</taxon>
    </lineage>
</organism>
<keyword evidence="3" id="KW-1185">Reference proteome</keyword>
<reference evidence="2 3" key="1">
    <citation type="submission" date="2021-05" db="EMBL/GenBank/DDBJ databases">
        <title>A novel Methanospirillum isolate from a pyrite-forming mixed culture.</title>
        <authorList>
            <person name="Bunk B."/>
            <person name="Sproer C."/>
            <person name="Spring S."/>
            <person name="Pester M."/>
        </authorList>
    </citation>
    <scope>NUCLEOTIDE SEQUENCE [LARGE SCALE GENOMIC DNA]</scope>
    <source>
        <strain evidence="2 3">J.3.6.1-F.2.7.3</strain>
    </source>
</reference>
<sequence>MSESISVSDELKSRLSQIMNPGESYEDVISMLLEEHQEEKDLCDGWADRAREAIAEYQRGETLTEAEIMRKYGVI</sequence>
<dbReference type="EMBL" id="CP075546">
    <property type="protein sequence ID" value="QVV89015.1"/>
    <property type="molecule type" value="Genomic_DNA"/>
</dbReference>
<dbReference type="RefSeq" id="WP_214419817.1">
    <property type="nucleotide sequence ID" value="NZ_CP075546.1"/>
</dbReference>
<dbReference type="KEGG" id="mrtj:KHC33_00285"/>
<dbReference type="Proteomes" id="UP000680656">
    <property type="component" value="Chromosome"/>
</dbReference>
<dbReference type="Pfam" id="PF02697">
    <property type="entry name" value="VAPB_antitox"/>
    <property type="match status" value="1"/>
</dbReference>
<evidence type="ECO:0000313" key="2">
    <source>
        <dbReference type="EMBL" id="QVV89015.1"/>
    </source>
</evidence>
<evidence type="ECO:0008006" key="4">
    <source>
        <dbReference type="Google" id="ProtNLM"/>
    </source>
</evidence>
<name>A0A8E7AX72_9EURY</name>
<protein>
    <recommendedName>
        <fullName evidence="4">Antitoxin</fullName>
    </recommendedName>
</protein>
<dbReference type="AlphaFoldDB" id="A0A8E7AX72"/>